<evidence type="ECO:0000313" key="2">
    <source>
        <dbReference type="Proteomes" id="UP001066276"/>
    </source>
</evidence>
<sequence length="221" mass="24869">MHGGKTASKQQGKPSRQLLFLEALHHQGFPPAEEHPLTLPSRMADTTQGATMDCILQEILAVGRKLEGMYSAMASLTVETKSMRLDIAGFQSQVTGLDQRVTSVETHIASWVDSDQELLYLCRKLIDLEDRSCRNNVRFLGFPENIEGAYIHSYLRETLTELTGITFDPPLEFQRVYRLGPKWQDGTNCPHSIIACLLRHVQTRQLLQVARAHGPFQSIPV</sequence>
<keyword evidence="2" id="KW-1185">Reference proteome</keyword>
<organism evidence="1 2">
    <name type="scientific">Pleurodeles waltl</name>
    <name type="common">Iberian ribbed newt</name>
    <dbReference type="NCBI Taxonomy" id="8319"/>
    <lineage>
        <taxon>Eukaryota</taxon>
        <taxon>Metazoa</taxon>
        <taxon>Chordata</taxon>
        <taxon>Craniata</taxon>
        <taxon>Vertebrata</taxon>
        <taxon>Euteleostomi</taxon>
        <taxon>Amphibia</taxon>
        <taxon>Batrachia</taxon>
        <taxon>Caudata</taxon>
        <taxon>Salamandroidea</taxon>
        <taxon>Salamandridae</taxon>
        <taxon>Pleurodelinae</taxon>
        <taxon>Pleurodeles</taxon>
    </lineage>
</organism>
<proteinExistence type="predicted"/>
<dbReference type="Gene3D" id="3.30.70.1820">
    <property type="entry name" value="L1 transposable element, RRM domain"/>
    <property type="match status" value="1"/>
</dbReference>
<evidence type="ECO:0000313" key="1">
    <source>
        <dbReference type="EMBL" id="KAJ1100421.1"/>
    </source>
</evidence>
<protein>
    <submittedName>
        <fullName evidence="1">Uncharacterized protein</fullName>
    </submittedName>
</protein>
<accession>A0AAV7MAR2</accession>
<gene>
    <name evidence="1" type="ORF">NDU88_005507</name>
</gene>
<reference evidence="1" key="1">
    <citation type="journal article" date="2022" name="bioRxiv">
        <title>Sequencing and chromosome-scale assembly of the giantPleurodeles waltlgenome.</title>
        <authorList>
            <person name="Brown T."/>
            <person name="Elewa A."/>
            <person name="Iarovenko S."/>
            <person name="Subramanian E."/>
            <person name="Araus A.J."/>
            <person name="Petzold A."/>
            <person name="Susuki M."/>
            <person name="Suzuki K.-i.T."/>
            <person name="Hayashi T."/>
            <person name="Toyoda A."/>
            <person name="Oliveira C."/>
            <person name="Osipova E."/>
            <person name="Leigh N.D."/>
            <person name="Simon A."/>
            <person name="Yun M.H."/>
        </authorList>
    </citation>
    <scope>NUCLEOTIDE SEQUENCE</scope>
    <source>
        <strain evidence="1">20211129_DDA</strain>
        <tissue evidence="1">Liver</tissue>
    </source>
</reference>
<dbReference type="EMBL" id="JANPWB010000014">
    <property type="protein sequence ID" value="KAJ1100421.1"/>
    <property type="molecule type" value="Genomic_DNA"/>
</dbReference>
<dbReference type="Proteomes" id="UP001066276">
    <property type="component" value="Chromosome 10"/>
</dbReference>
<dbReference type="AlphaFoldDB" id="A0AAV7MAR2"/>
<name>A0AAV7MAR2_PLEWA</name>
<comment type="caution">
    <text evidence="1">The sequence shown here is derived from an EMBL/GenBank/DDBJ whole genome shotgun (WGS) entry which is preliminary data.</text>
</comment>